<dbReference type="Pfam" id="PF07730">
    <property type="entry name" value="HisKA_3"/>
    <property type="match status" value="1"/>
</dbReference>
<dbReference type="InterPro" id="IPR050482">
    <property type="entry name" value="Sensor_HK_TwoCompSys"/>
</dbReference>
<accession>A0A126ZXZ8</accession>
<dbReference type="Gene3D" id="3.30.565.10">
    <property type="entry name" value="Histidine kinase-like ATPase, C-terminal domain"/>
    <property type="match status" value="1"/>
</dbReference>
<evidence type="ECO:0000256" key="1">
    <source>
        <dbReference type="ARBA" id="ARBA00000085"/>
    </source>
</evidence>
<keyword evidence="6 12" id="KW-0418">Kinase</keyword>
<dbReference type="Pfam" id="PF02518">
    <property type="entry name" value="HATPase_c"/>
    <property type="match status" value="1"/>
</dbReference>
<evidence type="ECO:0000256" key="8">
    <source>
        <dbReference type="ARBA" id="ARBA00023012"/>
    </source>
</evidence>
<organism evidence="12 13">
    <name type="scientific">Sinomonas atrocyanea</name>
    <dbReference type="NCBI Taxonomy" id="37927"/>
    <lineage>
        <taxon>Bacteria</taxon>
        <taxon>Bacillati</taxon>
        <taxon>Actinomycetota</taxon>
        <taxon>Actinomycetes</taxon>
        <taxon>Micrococcales</taxon>
        <taxon>Micrococcaceae</taxon>
        <taxon>Sinomonas</taxon>
    </lineage>
</organism>
<dbReference type="AlphaFoldDB" id="A0A126ZXZ8"/>
<protein>
    <recommendedName>
        <fullName evidence="2">histidine kinase</fullName>
        <ecNumber evidence="2">2.7.13.3</ecNumber>
    </recommendedName>
</protein>
<comment type="catalytic activity">
    <reaction evidence="1">
        <text>ATP + protein L-histidine = ADP + protein N-phospho-L-histidine.</text>
        <dbReference type="EC" id="2.7.13.3"/>
    </reaction>
</comment>
<dbReference type="GO" id="GO:0000155">
    <property type="term" value="F:phosphorelay sensor kinase activity"/>
    <property type="evidence" value="ECO:0007669"/>
    <property type="project" value="InterPro"/>
</dbReference>
<evidence type="ECO:0000256" key="3">
    <source>
        <dbReference type="ARBA" id="ARBA00022553"/>
    </source>
</evidence>
<evidence type="ECO:0000256" key="2">
    <source>
        <dbReference type="ARBA" id="ARBA00012438"/>
    </source>
</evidence>
<keyword evidence="13" id="KW-1185">Reference proteome</keyword>
<dbReference type="EC" id="2.7.13.3" evidence="2"/>
<feature type="transmembrane region" description="Helical" evidence="9">
    <location>
        <begin position="76"/>
        <end position="95"/>
    </location>
</feature>
<reference evidence="12 13" key="1">
    <citation type="submission" date="2016-02" db="EMBL/GenBank/DDBJ databases">
        <title>Complete genome of Sinomonas atrocyanea KCTC 3377.</title>
        <authorList>
            <person name="Kim K.M."/>
        </authorList>
    </citation>
    <scope>NUCLEOTIDE SEQUENCE [LARGE SCALE GENOMIC DNA]</scope>
    <source>
        <strain evidence="12 13">KCTC 3377</strain>
    </source>
</reference>
<evidence type="ECO:0000256" key="4">
    <source>
        <dbReference type="ARBA" id="ARBA00022679"/>
    </source>
</evidence>
<dbReference type="PANTHER" id="PTHR24421:SF10">
    <property type="entry name" value="NITRATE_NITRITE SENSOR PROTEIN NARQ"/>
    <property type="match status" value="1"/>
</dbReference>
<dbReference type="RefSeq" id="WP_066496829.1">
    <property type="nucleotide sequence ID" value="NZ_CP014518.1"/>
</dbReference>
<gene>
    <name evidence="12" type="ORF">SA2016_1368</name>
</gene>
<dbReference type="InterPro" id="IPR003594">
    <property type="entry name" value="HATPase_dom"/>
</dbReference>
<evidence type="ECO:0000256" key="5">
    <source>
        <dbReference type="ARBA" id="ARBA00022741"/>
    </source>
</evidence>
<evidence type="ECO:0000256" key="7">
    <source>
        <dbReference type="ARBA" id="ARBA00022840"/>
    </source>
</evidence>
<dbReference type="GO" id="GO:0046983">
    <property type="term" value="F:protein dimerization activity"/>
    <property type="evidence" value="ECO:0007669"/>
    <property type="project" value="InterPro"/>
</dbReference>
<dbReference type="PATRIC" id="fig|37927.3.peg.1416"/>
<evidence type="ECO:0000256" key="9">
    <source>
        <dbReference type="SAM" id="Phobius"/>
    </source>
</evidence>
<dbReference type="InterPro" id="IPR011712">
    <property type="entry name" value="Sig_transdc_His_kin_sub3_dim/P"/>
</dbReference>
<dbReference type="GO" id="GO:0016020">
    <property type="term" value="C:membrane"/>
    <property type="evidence" value="ECO:0007669"/>
    <property type="project" value="InterPro"/>
</dbReference>
<dbReference type="InterPro" id="IPR036890">
    <property type="entry name" value="HATPase_C_sf"/>
</dbReference>
<feature type="domain" description="Histidine kinase/HSP90-like ATPase" evidence="10">
    <location>
        <begin position="290"/>
        <end position="373"/>
    </location>
</feature>
<dbReference type="KEGG" id="satk:SA2016_1368"/>
<dbReference type="SUPFAM" id="SSF55874">
    <property type="entry name" value="ATPase domain of HSP90 chaperone/DNA topoisomerase II/histidine kinase"/>
    <property type="match status" value="1"/>
</dbReference>
<keyword evidence="9" id="KW-1133">Transmembrane helix</keyword>
<keyword evidence="3" id="KW-0597">Phosphoprotein</keyword>
<dbReference type="STRING" id="37927.SA2016_1368"/>
<evidence type="ECO:0000259" key="10">
    <source>
        <dbReference type="Pfam" id="PF02518"/>
    </source>
</evidence>
<keyword evidence="9" id="KW-0472">Membrane</keyword>
<evidence type="ECO:0000259" key="11">
    <source>
        <dbReference type="Pfam" id="PF07730"/>
    </source>
</evidence>
<feature type="transmembrane region" description="Helical" evidence="9">
    <location>
        <begin position="20"/>
        <end position="39"/>
    </location>
</feature>
<feature type="transmembrane region" description="Helical" evidence="9">
    <location>
        <begin position="139"/>
        <end position="160"/>
    </location>
</feature>
<feature type="domain" description="Signal transduction histidine kinase subgroup 3 dimerisation and phosphoacceptor" evidence="11">
    <location>
        <begin position="183"/>
        <end position="248"/>
    </location>
</feature>
<dbReference type="Gene3D" id="1.20.5.1930">
    <property type="match status" value="1"/>
</dbReference>
<evidence type="ECO:0000256" key="6">
    <source>
        <dbReference type="ARBA" id="ARBA00022777"/>
    </source>
</evidence>
<dbReference type="GO" id="GO:0005524">
    <property type="term" value="F:ATP binding"/>
    <property type="evidence" value="ECO:0007669"/>
    <property type="project" value="UniProtKB-KW"/>
</dbReference>
<keyword evidence="7" id="KW-0067">ATP-binding</keyword>
<name>A0A126ZXZ8_9MICC</name>
<sequence>MQGWSGARPRQAWAHGRAPWPIRVAAVVVLALVQVLGTHGAAFRQPGARPLDALAVVLLVAGPAFLLGLARRPGPAAAAVVAVTLVYFGLGYPWGPVLASPALALALATAAGARRWTWGAGLAVVAAAAAWTLPAGNWLGAGAAAAWTVVVLLLGEGLRVRRERAAARRREWESHRREVRDQERLELARDIHDIVAHSLSLINVRASVALHLAEKNPGELVPALEAIKHTSHEALGEVRELLGVLRQDAPVTPEDPLGRIPGLIEDARGTGLEVTLDARLDPPPSSSIQRVVHRVVQEALTNTVRHAGAHRADVRIAREGGRVVVDVHDDGTGLRGSLPGAGITGMRERVASLGGTLTLTDRGGLQVHAELPEGKTGEGR</sequence>
<dbReference type="Proteomes" id="UP000070134">
    <property type="component" value="Chromosome"/>
</dbReference>
<dbReference type="EMBL" id="CP014518">
    <property type="protein sequence ID" value="AMM32048.1"/>
    <property type="molecule type" value="Genomic_DNA"/>
</dbReference>
<keyword evidence="4" id="KW-0808">Transferase</keyword>
<keyword evidence="9" id="KW-0812">Transmembrane</keyword>
<proteinExistence type="predicted"/>
<evidence type="ECO:0000313" key="13">
    <source>
        <dbReference type="Proteomes" id="UP000070134"/>
    </source>
</evidence>
<evidence type="ECO:0000313" key="12">
    <source>
        <dbReference type="EMBL" id="AMM32048.1"/>
    </source>
</evidence>
<dbReference type="CDD" id="cd16917">
    <property type="entry name" value="HATPase_UhpB-NarQ-NarX-like"/>
    <property type="match status" value="1"/>
</dbReference>
<feature type="transmembrane region" description="Helical" evidence="9">
    <location>
        <begin position="51"/>
        <end position="70"/>
    </location>
</feature>
<keyword evidence="5" id="KW-0547">Nucleotide-binding</keyword>
<dbReference type="PANTHER" id="PTHR24421">
    <property type="entry name" value="NITRATE/NITRITE SENSOR PROTEIN NARX-RELATED"/>
    <property type="match status" value="1"/>
</dbReference>
<keyword evidence="8" id="KW-0902">Two-component regulatory system</keyword>